<evidence type="ECO:0000313" key="5">
    <source>
        <dbReference type="EMBL" id="KAA6391790.1"/>
    </source>
</evidence>
<dbReference type="InterPro" id="IPR015943">
    <property type="entry name" value="WD40/YVTN_repeat-like_dom_sf"/>
</dbReference>
<evidence type="ECO:0000313" key="6">
    <source>
        <dbReference type="Proteomes" id="UP000324800"/>
    </source>
</evidence>
<evidence type="ECO:0000256" key="1">
    <source>
        <dbReference type="ARBA" id="ARBA00022574"/>
    </source>
</evidence>
<dbReference type="InterPro" id="IPR001680">
    <property type="entry name" value="WD40_rpt"/>
</dbReference>
<dbReference type="Pfam" id="PF00400">
    <property type="entry name" value="WD40"/>
    <property type="match status" value="2"/>
</dbReference>
<dbReference type="Proteomes" id="UP000324800">
    <property type="component" value="Unassembled WGS sequence"/>
</dbReference>
<organism evidence="5 6">
    <name type="scientific">Streblomastix strix</name>
    <dbReference type="NCBI Taxonomy" id="222440"/>
    <lineage>
        <taxon>Eukaryota</taxon>
        <taxon>Metamonada</taxon>
        <taxon>Preaxostyla</taxon>
        <taxon>Oxymonadida</taxon>
        <taxon>Streblomastigidae</taxon>
        <taxon>Streblomastix</taxon>
    </lineage>
</organism>
<dbReference type="InterPro" id="IPR036322">
    <property type="entry name" value="WD40_repeat_dom_sf"/>
</dbReference>
<dbReference type="PROSITE" id="PS50082">
    <property type="entry name" value="WD_REPEATS_2"/>
    <property type="match status" value="1"/>
</dbReference>
<gene>
    <name evidence="5" type="ORF">EZS28_012687</name>
</gene>
<name>A0A5J4WAJ6_9EUKA</name>
<comment type="caution">
    <text evidence="5">The sequence shown here is derived from an EMBL/GenBank/DDBJ whole genome shotgun (WGS) entry which is preliminary data.</text>
</comment>
<dbReference type="PANTHER" id="PTHR22850">
    <property type="entry name" value="WD40 REPEAT FAMILY"/>
    <property type="match status" value="1"/>
</dbReference>
<keyword evidence="2" id="KW-0677">Repeat</keyword>
<feature type="region of interest" description="Disordered" evidence="4">
    <location>
        <begin position="106"/>
        <end position="148"/>
    </location>
</feature>
<feature type="repeat" description="WD" evidence="3">
    <location>
        <begin position="1"/>
        <end position="28"/>
    </location>
</feature>
<evidence type="ECO:0000256" key="2">
    <source>
        <dbReference type="ARBA" id="ARBA00022737"/>
    </source>
</evidence>
<keyword evidence="1 3" id="KW-0853">WD repeat</keyword>
<proteinExistence type="predicted"/>
<dbReference type="SUPFAM" id="SSF50978">
    <property type="entry name" value="WD40 repeat-like"/>
    <property type="match status" value="1"/>
</dbReference>
<dbReference type="InterPro" id="IPR019775">
    <property type="entry name" value="WD40_repeat_CS"/>
</dbReference>
<dbReference type="PROSITE" id="PS00678">
    <property type="entry name" value="WD_REPEATS_1"/>
    <property type="match status" value="1"/>
</dbReference>
<dbReference type="AlphaFoldDB" id="A0A5J4WAJ6"/>
<evidence type="ECO:0000256" key="3">
    <source>
        <dbReference type="PROSITE-ProRule" id="PRU00221"/>
    </source>
</evidence>
<protein>
    <submittedName>
        <fullName evidence="5">Putative WD domain, G-beta repeat protein</fullName>
    </submittedName>
</protein>
<feature type="compositionally biased region" description="Basic and acidic residues" evidence="4">
    <location>
        <begin position="117"/>
        <end position="148"/>
    </location>
</feature>
<dbReference type="EMBL" id="SNRW01002760">
    <property type="protein sequence ID" value="KAA6391790.1"/>
    <property type="molecule type" value="Genomic_DNA"/>
</dbReference>
<dbReference type="OrthoDB" id="427795at2759"/>
<evidence type="ECO:0000256" key="4">
    <source>
        <dbReference type="SAM" id="MobiDB-lite"/>
    </source>
</evidence>
<dbReference type="InterPro" id="IPR050459">
    <property type="entry name" value="WD_repeat_RBAP46/RBAP48/MSI1"/>
</dbReference>
<accession>A0A5J4WAJ6</accession>
<reference evidence="5 6" key="1">
    <citation type="submission" date="2019-03" db="EMBL/GenBank/DDBJ databases">
        <title>Single cell metagenomics reveals metabolic interactions within the superorganism composed of flagellate Streblomastix strix and complex community of Bacteroidetes bacteria on its surface.</title>
        <authorList>
            <person name="Treitli S.C."/>
            <person name="Kolisko M."/>
            <person name="Husnik F."/>
            <person name="Keeling P."/>
            <person name="Hampl V."/>
        </authorList>
    </citation>
    <scope>NUCLEOTIDE SEQUENCE [LARGE SCALE GENOMIC DNA]</scope>
    <source>
        <strain evidence="5">ST1C</strain>
    </source>
</reference>
<sequence>MQVEWSPHDPSIIATSSYDRRIHIWDLDMIGAEITEDEKEQGPAELLFIHAGHTANMSDFCFDPCHNFRLMSVAEDHILQLWQIADYISNYNGAIENEIEKENASINASSPPFNLIDIDKDPKQSKGKEKEIKKDNKKDSKKSMVKDK</sequence>
<dbReference type="Gene3D" id="2.130.10.10">
    <property type="entry name" value="YVTN repeat-like/Quinoprotein amine dehydrogenase"/>
    <property type="match status" value="1"/>
</dbReference>